<accession>A0A540WDG8</accession>
<reference evidence="7 8" key="1">
    <citation type="submission" date="2019-06" db="EMBL/GenBank/DDBJ databases">
        <title>Description of Kitasatospora acidophila sp. nov. isolated from pine grove soil, and reclassification of Streptomyces novaecaesareae to Kitasatospora novaeceasareae comb. nov.</title>
        <authorList>
            <person name="Kim M.J."/>
        </authorList>
    </citation>
    <scope>NUCLEOTIDE SEQUENCE [LARGE SCALE GENOMIC DNA]</scope>
    <source>
        <strain evidence="7 8">MMS16-CNU292</strain>
    </source>
</reference>
<comment type="subcellular location">
    <subcellularLocation>
        <location evidence="1">Cell membrane</location>
        <topology evidence="1">Multi-pass membrane protein</topology>
    </subcellularLocation>
</comment>
<name>A0A540WDG8_9ACTN</name>
<evidence type="ECO:0000313" key="8">
    <source>
        <dbReference type="Proteomes" id="UP000319103"/>
    </source>
</evidence>
<proteinExistence type="predicted"/>
<evidence type="ECO:0000256" key="2">
    <source>
        <dbReference type="ARBA" id="ARBA00022475"/>
    </source>
</evidence>
<keyword evidence="2" id="KW-1003">Cell membrane</keyword>
<dbReference type="Pfam" id="PF03631">
    <property type="entry name" value="Virul_fac_BrkB"/>
    <property type="match status" value="1"/>
</dbReference>
<dbReference type="OrthoDB" id="3853596at2"/>
<sequence>MAFAALFFVTLVPLLVVVAAALPSRGGGIAEWINVGLALSGRSAKAVAELFASRSEVLSTTTALSLAALAVFGISLMAAVQRAYERIWQLPAGSWHAAWRQVVGLAGLVAVLLLTTWRDLFPRDPTVSTALRVGLSVCAGVFYFWWLQHLLLGSRVPWSALLPGAVATVAAFAGLRVFSQLIFAPLIVSNAVSYGSVGTVLVVQSWLIGVGYTVYAGALVGHAWRRGRPRKDQ</sequence>
<evidence type="ECO:0000256" key="4">
    <source>
        <dbReference type="ARBA" id="ARBA00022989"/>
    </source>
</evidence>
<gene>
    <name evidence="7" type="ORF">E6W39_01510</name>
</gene>
<evidence type="ECO:0000256" key="1">
    <source>
        <dbReference type="ARBA" id="ARBA00004651"/>
    </source>
</evidence>
<keyword evidence="3 6" id="KW-0812">Transmembrane</keyword>
<keyword evidence="8" id="KW-1185">Reference proteome</keyword>
<dbReference type="GO" id="GO:0005886">
    <property type="term" value="C:plasma membrane"/>
    <property type="evidence" value="ECO:0007669"/>
    <property type="project" value="UniProtKB-SubCell"/>
</dbReference>
<keyword evidence="5 6" id="KW-0472">Membrane</keyword>
<organism evidence="7 8">
    <name type="scientific">Kitasatospora acidiphila</name>
    <dbReference type="NCBI Taxonomy" id="2567942"/>
    <lineage>
        <taxon>Bacteria</taxon>
        <taxon>Bacillati</taxon>
        <taxon>Actinomycetota</taxon>
        <taxon>Actinomycetes</taxon>
        <taxon>Kitasatosporales</taxon>
        <taxon>Streptomycetaceae</taxon>
        <taxon>Kitasatospora</taxon>
    </lineage>
</organism>
<evidence type="ECO:0000256" key="5">
    <source>
        <dbReference type="ARBA" id="ARBA00023136"/>
    </source>
</evidence>
<dbReference type="InterPro" id="IPR017039">
    <property type="entry name" value="Virul_fac_BrkB"/>
</dbReference>
<evidence type="ECO:0000256" key="3">
    <source>
        <dbReference type="ARBA" id="ARBA00022692"/>
    </source>
</evidence>
<protein>
    <submittedName>
        <fullName evidence="7">Ribonuclease BN</fullName>
    </submittedName>
</protein>
<evidence type="ECO:0000313" key="7">
    <source>
        <dbReference type="EMBL" id="TQF07066.1"/>
    </source>
</evidence>
<feature type="transmembrane region" description="Helical" evidence="6">
    <location>
        <begin position="203"/>
        <end position="224"/>
    </location>
</feature>
<feature type="transmembrane region" description="Helical" evidence="6">
    <location>
        <begin position="57"/>
        <end position="78"/>
    </location>
</feature>
<evidence type="ECO:0000256" key="6">
    <source>
        <dbReference type="SAM" id="Phobius"/>
    </source>
</evidence>
<dbReference type="AlphaFoldDB" id="A0A540WDG8"/>
<feature type="transmembrane region" description="Helical" evidence="6">
    <location>
        <begin position="129"/>
        <end position="146"/>
    </location>
</feature>
<feature type="transmembrane region" description="Helical" evidence="6">
    <location>
        <begin position="158"/>
        <end position="183"/>
    </location>
</feature>
<feature type="transmembrane region" description="Helical" evidence="6">
    <location>
        <begin position="98"/>
        <end position="117"/>
    </location>
</feature>
<dbReference type="EMBL" id="VIGB01000003">
    <property type="protein sequence ID" value="TQF07066.1"/>
    <property type="molecule type" value="Genomic_DNA"/>
</dbReference>
<keyword evidence="4 6" id="KW-1133">Transmembrane helix</keyword>
<dbReference type="Proteomes" id="UP000319103">
    <property type="component" value="Unassembled WGS sequence"/>
</dbReference>
<comment type="caution">
    <text evidence="7">The sequence shown here is derived from an EMBL/GenBank/DDBJ whole genome shotgun (WGS) entry which is preliminary data.</text>
</comment>